<gene>
    <name evidence="1" type="ORF">TCM_017214</name>
</gene>
<evidence type="ECO:0000313" key="1">
    <source>
        <dbReference type="EMBL" id="EOY02817.1"/>
    </source>
</evidence>
<dbReference type="HOGENOM" id="CLU_2417623_0_0_1"/>
<dbReference type="InParanoid" id="A0A061EEI6"/>
<evidence type="ECO:0000313" key="2">
    <source>
        <dbReference type="Proteomes" id="UP000026915"/>
    </source>
</evidence>
<sequence length="92" mass="10743">MVERSCICPCKADAFFKKRVCTNEFELCRMVCGKDQPHPYTGDYYYHLTSDHDSLLSMMLNHLIPLTRHPGNELDWKEVLRTPLWAEAPQLS</sequence>
<dbReference type="AlphaFoldDB" id="A0A061EEI6"/>
<organism evidence="1 2">
    <name type="scientific">Theobroma cacao</name>
    <name type="common">Cacao</name>
    <name type="synonym">Cocoa</name>
    <dbReference type="NCBI Taxonomy" id="3641"/>
    <lineage>
        <taxon>Eukaryota</taxon>
        <taxon>Viridiplantae</taxon>
        <taxon>Streptophyta</taxon>
        <taxon>Embryophyta</taxon>
        <taxon>Tracheophyta</taxon>
        <taxon>Spermatophyta</taxon>
        <taxon>Magnoliopsida</taxon>
        <taxon>eudicotyledons</taxon>
        <taxon>Gunneridae</taxon>
        <taxon>Pentapetalae</taxon>
        <taxon>rosids</taxon>
        <taxon>malvids</taxon>
        <taxon>Malvales</taxon>
        <taxon>Malvaceae</taxon>
        <taxon>Byttnerioideae</taxon>
        <taxon>Theobroma</taxon>
    </lineage>
</organism>
<dbReference type="EMBL" id="CM001882">
    <property type="protein sequence ID" value="EOY02817.1"/>
    <property type="molecule type" value="Genomic_DNA"/>
</dbReference>
<dbReference type="Proteomes" id="UP000026915">
    <property type="component" value="Chromosome 4"/>
</dbReference>
<keyword evidence="2" id="KW-1185">Reference proteome</keyword>
<proteinExistence type="predicted"/>
<protein>
    <submittedName>
        <fullName evidence="1">Uncharacterized protein</fullName>
    </submittedName>
</protein>
<dbReference type="Gramene" id="EOY02817">
    <property type="protein sequence ID" value="EOY02817"/>
    <property type="gene ID" value="TCM_017214"/>
</dbReference>
<reference evidence="1 2" key="1">
    <citation type="journal article" date="2013" name="Genome Biol.">
        <title>The genome sequence of the most widely cultivated cacao type and its use to identify candidate genes regulating pod color.</title>
        <authorList>
            <person name="Motamayor J.C."/>
            <person name="Mockaitis K."/>
            <person name="Schmutz J."/>
            <person name="Haiminen N."/>
            <person name="Iii D.L."/>
            <person name="Cornejo O."/>
            <person name="Findley S.D."/>
            <person name="Zheng P."/>
            <person name="Utro F."/>
            <person name="Royaert S."/>
            <person name="Saski C."/>
            <person name="Jenkins J."/>
            <person name="Podicheti R."/>
            <person name="Zhao M."/>
            <person name="Scheffler B.E."/>
            <person name="Stack J.C."/>
            <person name="Feltus F.A."/>
            <person name="Mustiga G.M."/>
            <person name="Amores F."/>
            <person name="Phillips W."/>
            <person name="Marelli J.P."/>
            <person name="May G.D."/>
            <person name="Shapiro H."/>
            <person name="Ma J."/>
            <person name="Bustamante C.D."/>
            <person name="Schnell R.J."/>
            <person name="Main D."/>
            <person name="Gilbert D."/>
            <person name="Parida L."/>
            <person name="Kuhn D.N."/>
        </authorList>
    </citation>
    <scope>NUCLEOTIDE SEQUENCE [LARGE SCALE GENOMIC DNA]</scope>
    <source>
        <strain evidence="2">cv. Matina 1-6</strain>
    </source>
</reference>
<accession>A0A061EEI6</accession>
<name>A0A061EEI6_THECC</name>